<sequence length="200" mass="22311">MVLGSRALSLISYPHFTPVLLARFVVVPVGLHLFQWRRGSARVILSGPFFLISLEQVLRPALEVDTEGYSLFYKPLHCLAYADDLILIVKSRESLQILLDSLVHTAAKIGLRFKPPKCASLAFHHARSTRVVNESISGTPIPPMTGPDAYKYLGLRVGLNFYHDNSRLFNTARDDILKVRDSFGPLAEVACYQVHHSAQA</sequence>
<evidence type="ECO:0000313" key="3">
    <source>
        <dbReference type="Proteomes" id="UP000887116"/>
    </source>
</evidence>
<dbReference type="OrthoDB" id="6436077at2759"/>
<name>A0A8X6GBD5_TRICU</name>
<dbReference type="InterPro" id="IPR043502">
    <property type="entry name" value="DNA/RNA_pol_sf"/>
</dbReference>
<accession>A0A8X6GBD5</accession>
<dbReference type="AlphaFoldDB" id="A0A8X6GBD5"/>
<protein>
    <recommendedName>
        <fullName evidence="1">Reverse transcriptase domain-containing protein</fullName>
    </recommendedName>
</protein>
<gene>
    <name evidence="2" type="ORF">TNCT_166681</name>
</gene>
<dbReference type="Pfam" id="PF00078">
    <property type="entry name" value="RVT_1"/>
    <property type="match status" value="1"/>
</dbReference>
<dbReference type="Proteomes" id="UP000887116">
    <property type="component" value="Unassembled WGS sequence"/>
</dbReference>
<evidence type="ECO:0000259" key="1">
    <source>
        <dbReference type="Pfam" id="PF00078"/>
    </source>
</evidence>
<keyword evidence="3" id="KW-1185">Reference proteome</keyword>
<evidence type="ECO:0000313" key="2">
    <source>
        <dbReference type="EMBL" id="GFQ98519.1"/>
    </source>
</evidence>
<proteinExistence type="predicted"/>
<dbReference type="SUPFAM" id="SSF56672">
    <property type="entry name" value="DNA/RNA polymerases"/>
    <property type="match status" value="1"/>
</dbReference>
<organism evidence="2 3">
    <name type="scientific">Trichonephila clavata</name>
    <name type="common">Joro spider</name>
    <name type="synonym">Nephila clavata</name>
    <dbReference type="NCBI Taxonomy" id="2740835"/>
    <lineage>
        <taxon>Eukaryota</taxon>
        <taxon>Metazoa</taxon>
        <taxon>Ecdysozoa</taxon>
        <taxon>Arthropoda</taxon>
        <taxon>Chelicerata</taxon>
        <taxon>Arachnida</taxon>
        <taxon>Araneae</taxon>
        <taxon>Araneomorphae</taxon>
        <taxon>Entelegynae</taxon>
        <taxon>Araneoidea</taxon>
        <taxon>Nephilidae</taxon>
        <taxon>Trichonephila</taxon>
    </lineage>
</organism>
<feature type="domain" description="Reverse transcriptase" evidence="1">
    <location>
        <begin position="44"/>
        <end position="156"/>
    </location>
</feature>
<dbReference type="GO" id="GO:0071897">
    <property type="term" value="P:DNA biosynthetic process"/>
    <property type="evidence" value="ECO:0007669"/>
    <property type="project" value="UniProtKB-ARBA"/>
</dbReference>
<comment type="caution">
    <text evidence="2">The sequence shown here is derived from an EMBL/GenBank/DDBJ whole genome shotgun (WGS) entry which is preliminary data.</text>
</comment>
<dbReference type="EMBL" id="BMAO01034731">
    <property type="protein sequence ID" value="GFQ98519.1"/>
    <property type="molecule type" value="Genomic_DNA"/>
</dbReference>
<reference evidence="2" key="1">
    <citation type="submission" date="2020-07" db="EMBL/GenBank/DDBJ databases">
        <title>Multicomponent nature underlies the extraordinary mechanical properties of spider dragline silk.</title>
        <authorList>
            <person name="Kono N."/>
            <person name="Nakamura H."/>
            <person name="Mori M."/>
            <person name="Yoshida Y."/>
            <person name="Ohtoshi R."/>
            <person name="Malay A.D."/>
            <person name="Moran D.A.P."/>
            <person name="Tomita M."/>
            <person name="Numata K."/>
            <person name="Arakawa K."/>
        </authorList>
    </citation>
    <scope>NUCLEOTIDE SEQUENCE</scope>
</reference>
<dbReference type="InterPro" id="IPR000477">
    <property type="entry name" value="RT_dom"/>
</dbReference>